<proteinExistence type="inferred from homology"/>
<dbReference type="PROSITE" id="PS01011">
    <property type="entry name" value="FOLYLPOLYGLU_SYNT_1"/>
    <property type="match status" value="1"/>
</dbReference>
<dbReference type="Gene3D" id="3.40.1190.10">
    <property type="entry name" value="Mur-like, catalytic domain"/>
    <property type="match status" value="1"/>
</dbReference>
<dbReference type="Proteomes" id="UP001597079">
    <property type="component" value="Unassembled WGS sequence"/>
</dbReference>
<keyword evidence="2" id="KW-0436">Ligase</keyword>
<evidence type="ECO:0000256" key="2">
    <source>
        <dbReference type="ARBA" id="ARBA00022598"/>
    </source>
</evidence>
<dbReference type="InterPro" id="IPR036565">
    <property type="entry name" value="Mur-like_cat_sf"/>
</dbReference>
<sequence length="102" mass="11470">MTKTQLNQHLTNYTQAIEWISNLERFGVVPELQRIRFLLKELGNPETEVKFIHVAGTNGKGSTCAYLAHVLAQCGYGVGLFTSPNIGKFTNRIRFNEEALKS</sequence>
<dbReference type="InterPro" id="IPR018109">
    <property type="entry name" value="Folylpolyglutamate_synth_CS"/>
</dbReference>
<organism evidence="5 6">
    <name type="scientific">Alicyclobacillus fodiniaquatilis</name>
    <dbReference type="NCBI Taxonomy" id="1661150"/>
    <lineage>
        <taxon>Bacteria</taxon>
        <taxon>Bacillati</taxon>
        <taxon>Bacillota</taxon>
        <taxon>Bacilli</taxon>
        <taxon>Bacillales</taxon>
        <taxon>Alicyclobacillaceae</taxon>
        <taxon>Alicyclobacillus</taxon>
    </lineage>
</organism>
<dbReference type="RefSeq" id="WP_377941261.1">
    <property type="nucleotide sequence ID" value="NZ_JBHUCX010000013.1"/>
</dbReference>
<reference evidence="6" key="1">
    <citation type="journal article" date="2019" name="Int. J. Syst. Evol. Microbiol.">
        <title>The Global Catalogue of Microorganisms (GCM) 10K type strain sequencing project: providing services to taxonomists for standard genome sequencing and annotation.</title>
        <authorList>
            <consortium name="The Broad Institute Genomics Platform"/>
            <consortium name="The Broad Institute Genome Sequencing Center for Infectious Disease"/>
            <person name="Wu L."/>
            <person name="Ma J."/>
        </authorList>
    </citation>
    <scope>NUCLEOTIDE SEQUENCE [LARGE SCALE GENOMIC DNA]</scope>
    <source>
        <strain evidence="6">CGMCC 1.12286</strain>
    </source>
</reference>
<protein>
    <recommendedName>
        <fullName evidence="7">Bifunctional folylpolyglutamate synthase/dihydrofolate synthase</fullName>
    </recommendedName>
</protein>
<dbReference type="PANTHER" id="PTHR11136:SF0">
    <property type="entry name" value="DIHYDROFOLATE SYNTHETASE-RELATED"/>
    <property type="match status" value="1"/>
</dbReference>
<dbReference type="EMBL" id="JBHUCX010000013">
    <property type="protein sequence ID" value="MFD1673750.1"/>
    <property type="molecule type" value="Genomic_DNA"/>
</dbReference>
<evidence type="ECO:0000256" key="3">
    <source>
        <dbReference type="ARBA" id="ARBA00022741"/>
    </source>
</evidence>
<evidence type="ECO:0000313" key="5">
    <source>
        <dbReference type="EMBL" id="MFD1673750.1"/>
    </source>
</evidence>
<name>A0ABW4JF06_9BACL</name>
<accession>A0ABW4JF06</accession>
<evidence type="ECO:0008006" key="7">
    <source>
        <dbReference type="Google" id="ProtNLM"/>
    </source>
</evidence>
<comment type="similarity">
    <text evidence="1">Belongs to the folylpolyglutamate synthase family.</text>
</comment>
<dbReference type="PANTHER" id="PTHR11136">
    <property type="entry name" value="FOLYLPOLYGLUTAMATE SYNTHASE-RELATED"/>
    <property type="match status" value="1"/>
</dbReference>
<keyword evidence="4" id="KW-0067">ATP-binding</keyword>
<evidence type="ECO:0000256" key="1">
    <source>
        <dbReference type="ARBA" id="ARBA00008276"/>
    </source>
</evidence>
<gene>
    <name evidence="5" type="ORF">ACFSB2_03380</name>
</gene>
<evidence type="ECO:0000313" key="6">
    <source>
        <dbReference type="Proteomes" id="UP001597079"/>
    </source>
</evidence>
<dbReference type="InterPro" id="IPR001645">
    <property type="entry name" value="Folylpolyglutamate_synth"/>
</dbReference>
<comment type="caution">
    <text evidence="5">The sequence shown here is derived from an EMBL/GenBank/DDBJ whole genome shotgun (WGS) entry which is preliminary data.</text>
</comment>
<keyword evidence="6" id="KW-1185">Reference proteome</keyword>
<keyword evidence="3" id="KW-0547">Nucleotide-binding</keyword>
<dbReference type="SUPFAM" id="SSF53623">
    <property type="entry name" value="MurD-like peptide ligases, catalytic domain"/>
    <property type="match status" value="1"/>
</dbReference>
<evidence type="ECO:0000256" key="4">
    <source>
        <dbReference type="ARBA" id="ARBA00022840"/>
    </source>
</evidence>